<dbReference type="EMBL" id="LFYR01000643">
    <property type="protein sequence ID" value="KMZ72093.1"/>
    <property type="molecule type" value="Genomic_DNA"/>
</dbReference>
<keyword evidence="5" id="KW-0274">FAD</keyword>
<dbReference type="SUPFAM" id="SSF51730">
    <property type="entry name" value="FAD-linked oxidoreductase"/>
    <property type="match status" value="1"/>
</dbReference>
<evidence type="ECO:0000256" key="3">
    <source>
        <dbReference type="ARBA" id="ARBA00023002"/>
    </source>
</evidence>
<evidence type="ECO:0000313" key="8">
    <source>
        <dbReference type="Proteomes" id="UP000036987"/>
    </source>
</evidence>
<dbReference type="Pfam" id="PF01619">
    <property type="entry name" value="Pro_dh"/>
    <property type="match status" value="1"/>
</dbReference>
<proteinExistence type="inferred from homology"/>
<evidence type="ECO:0000256" key="1">
    <source>
        <dbReference type="ARBA" id="ARBA00005869"/>
    </source>
</evidence>
<comment type="function">
    <text evidence="5">Converts proline to delta-1-pyrroline-5-carboxylate.</text>
</comment>
<evidence type="ECO:0000256" key="5">
    <source>
        <dbReference type="RuleBase" id="RU364054"/>
    </source>
</evidence>
<dbReference type="EC" id="1.5.5.2" evidence="2 5"/>
<dbReference type="InterPro" id="IPR029041">
    <property type="entry name" value="FAD-linked_oxidoreductase-like"/>
</dbReference>
<dbReference type="Proteomes" id="UP000036987">
    <property type="component" value="Unassembled WGS sequence"/>
</dbReference>
<dbReference type="GO" id="GO:0010133">
    <property type="term" value="P:L-proline catabolic process to L-glutamate"/>
    <property type="evidence" value="ECO:0000318"/>
    <property type="project" value="GO_Central"/>
</dbReference>
<dbReference type="STRING" id="29655.A0A0K9PSQ0"/>
<protein>
    <recommendedName>
        <fullName evidence="2 5">Proline dehydrogenase</fullName>
        <ecNumber evidence="2 5">1.5.5.2</ecNumber>
    </recommendedName>
</protein>
<dbReference type="GO" id="GO:0005739">
    <property type="term" value="C:mitochondrion"/>
    <property type="evidence" value="ECO:0000318"/>
    <property type="project" value="GO_Central"/>
</dbReference>
<keyword evidence="8" id="KW-1185">Reference proteome</keyword>
<dbReference type="PANTHER" id="PTHR13914">
    <property type="entry name" value="PROLINE OXIDASE"/>
    <property type="match status" value="1"/>
</dbReference>
<dbReference type="PANTHER" id="PTHR13914:SF0">
    <property type="entry name" value="PROLINE DEHYDROGENASE 1, MITOCHONDRIAL"/>
    <property type="match status" value="1"/>
</dbReference>
<comment type="catalytic activity">
    <reaction evidence="5">
        <text>L-proline + a quinone = (S)-1-pyrroline-5-carboxylate + a quinol + H(+)</text>
        <dbReference type="Rhea" id="RHEA:23784"/>
        <dbReference type="ChEBI" id="CHEBI:15378"/>
        <dbReference type="ChEBI" id="CHEBI:17388"/>
        <dbReference type="ChEBI" id="CHEBI:24646"/>
        <dbReference type="ChEBI" id="CHEBI:60039"/>
        <dbReference type="ChEBI" id="CHEBI:132124"/>
        <dbReference type="EC" id="1.5.5.2"/>
    </reaction>
</comment>
<reference evidence="8" key="1">
    <citation type="journal article" date="2016" name="Nature">
        <title>The genome of the seagrass Zostera marina reveals angiosperm adaptation to the sea.</title>
        <authorList>
            <person name="Olsen J.L."/>
            <person name="Rouze P."/>
            <person name="Verhelst B."/>
            <person name="Lin Y.-C."/>
            <person name="Bayer T."/>
            <person name="Collen J."/>
            <person name="Dattolo E."/>
            <person name="De Paoli E."/>
            <person name="Dittami S."/>
            <person name="Maumus F."/>
            <person name="Michel G."/>
            <person name="Kersting A."/>
            <person name="Lauritano C."/>
            <person name="Lohaus R."/>
            <person name="Toepel M."/>
            <person name="Tonon T."/>
            <person name="Vanneste K."/>
            <person name="Amirebrahimi M."/>
            <person name="Brakel J."/>
            <person name="Bostroem C."/>
            <person name="Chovatia M."/>
            <person name="Grimwood J."/>
            <person name="Jenkins J.W."/>
            <person name="Jueterbock A."/>
            <person name="Mraz A."/>
            <person name="Stam W.T."/>
            <person name="Tice H."/>
            <person name="Bornberg-Bauer E."/>
            <person name="Green P.J."/>
            <person name="Pearson G.A."/>
            <person name="Procaccini G."/>
            <person name="Duarte C.M."/>
            <person name="Schmutz J."/>
            <person name="Reusch T.B.H."/>
            <person name="Van de Peer Y."/>
        </authorList>
    </citation>
    <scope>NUCLEOTIDE SEQUENCE [LARGE SCALE GENOMIC DNA]</scope>
    <source>
        <strain evidence="8">cv. Finnish</strain>
    </source>
</reference>
<dbReference type="InterPro" id="IPR002872">
    <property type="entry name" value="Proline_DH_dom"/>
</dbReference>
<keyword evidence="4 5" id="KW-0642">Proline metabolism</keyword>
<name>A0A0K9PSQ0_ZOSMR</name>
<comment type="similarity">
    <text evidence="1 5">Belongs to the proline oxidase family.</text>
</comment>
<dbReference type="InterPro" id="IPR015659">
    <property type="entry name" value="Proline_oxidase"/>
</dbReference>
<dbReference type="OMA" id="WMQDAAD"/>
<feature type="domain" description="Proline dehydrogenase" evidence="6">
    <location>
        <begin position="131"/>
        <end position="477"/>
    </location>
</feature>
<gene>
    <name evidence="7" type="ORF">ZOSMA_16G00580</name>
</gene>
<organism evidence="7 8">
    <name type="scientific">Zostera marina</name>
    <name type="common">Eelgrass</name>
    <dbReference type="NCBI Taxonomy" id="29655"/>
    <lineage>
        <taxon>Eukaryota</taxon>
        <taxon>Viridiplantae</taxon>
        <taxon>Streptophyta</taxon>
        <taxon>Embryophyta</taxon>
        <taxon>Tracheophyta</taxon>
        <taxon>Spermatophyta</taxon>
        <taxon>Magnoliopsida</taxon>
        <taxon>Liliopsida</taxon>
        <taxon>Zosteraceae</taxon>
        <taxon>Zostera</taxon>
    </lineage>
</organism>
<keyword evidence="3 5" id="KW-0560">Oxidoreductase</keyword>
<evidence type="ECO:0000256" key="4">
    <source>
        <dbReference type="ARBA" id="ARBA00023062"/>
    </source>
</evidence>
<dbReference type="GO" id="GO:0004657">
    <property type="term" value="F:proline dehydrogenase activity"/>
    <property type="evidence" value="ECO:0000318"/>
    <property type="project" value="GO_Central"/>
</dbReference>
<comment type="caution">
    <text evidence="7">The sequence shown here is derived from an EMBL/GenBank/DDBJ whole genome shotgun (WGS) entry which is preliminary data.</text>
</comment>
<keyword evidence="5" id="KW-0285">Flavoprotein</keyword>
<evidence type="ECO:0000313" key="7">
    <source>
        <dbReference type="EMBL" id="KMZ72093.1"/>
    </source>
</evidence>
<evidence type="ECO:0000256" key="2">
    <source>
        <dbReference type="ARBA" id="ARBA00012695"/>
    </source>
</evidence>
<dbReference type="AlphaFoldDB" id="A0A0K9PSQ0"/>
<accession>A0A0K9PSQ0</accession>
<dbReference type="OrthoDB" id="5464at2759"/>
<comment type="cofactor">
    <cofactor evidence="5">
        <name>FAD</name>
        <dbReference type="ChEBI" id="CHEBI:57692"/>
    </cofactor>
</comment>
<dbReference type="GO" id="GO:0071949">
    <property type="term" value="F:FAD binding"/>
    <property type="evidence" value="ECO:0000318"/>
    <property type="project" value="GO_Central"/>
</dbReference>
<sequence>MAYVIRSKNYFPAASAAARSKFRLTHPRTLSTETLTASPSQTPLTLSPAPQPLDLTSFPKLFASTSTKSLLRAIFNLHLMSIDPAVDLGIAVMRSKMMQTDDGLLKKMILKVVKKTVYEHFCAGEDVKEAAKTMHGLWEEGLKGILDYGLEDAEGNEDCDRNLLEFLKTVEMTTRLPPSSVSYACVKITAICPISLLLRVSDLLRWEYKHPAMASQNLPWKLPSFPVLSESSPVYHTQTRPPPLSPSEEEDLHLAEARLFALCQRCSDANLPILVDAEYSSVQPAIDHLTCAAMVKFNERTLRLRYRGNEDAKLIVYGTVQAYLRDSIERLGLYSEAARKHGVPIGFKLVRGAYITRETTLATSLGEKSPIHNNIDDTHACYNRCAEFMLEKIADGTGAAVLATHNLESGKLVATKAEELGIRKQDDNLQFAQLMGMAAGLSLGLRNAGFNVSKYLPFGPVDQVLPYLLRRAEENRGLLSGNNLDIELMSTELKTRMKRTLFGT</sequence>
<dbReference type="Gene3D" id="3.20.20.220">
    <property type="match status" value="1"/>
</dbReference>
<evidence type="ECO:0000259" key="6">
    <source>
        <dbReference type="Pfam" id="PF01619"/>
    </source>
</evidence>